<feature type="domain" description="PKS/mFAS DH" evidence="7">
    <location>
        <begin position="1424"/>
        <end position="1698"/>
    </location>
</feature>
<dbReference type="InterPro" id="IPR016039">
    <property type="entry name" value="Thiolase-like"/>
</dbReference>
<dbReference type="Gene3D" id="3.40.50.720">
    <property type="entry name" value="NAD(P)-binding Rossmann-like Domain"/>
    <property type="match status" value="1"/>
</dbReference>
<dbReference type="SUPFAM" id="SSF53901">
    <property type="entry name" value="Thiolase-like"/>
    <property type="match status" value="1"/>
</dbReference>
<feature type="domain" description="Carrier" evidence="5">
    <location>
        <begin position="926"/>
        <end position="1002"/>
    </location>
</feature>
<dbReference type="SMART" id="SM00825">
    <property type="entry name" value="PKS_KS"/>
    <property type="match status" value="1"/>
</dbReference>
<protein>
    <submittedName>
        <fullName evidence="8">Type I polyketide synthase</fullName>
    </submittedName>
</protein>
<feature type="active site" description="Proton acceptor; for dehydratase activity" evidence="4">
    <location>
        <position position="1456"/>
    </location>
</feature>
<dbReference type="Gene3D" id="3.40.47.10">
    <property type="match status" value="1"/>
</dbReference>
<accession>A0ABP6MQ00</accession>
<dbReference type="InterPro" id="IPR057326">
    <property type="entry name" value="KR_dom"/>
</dbReference>
<dbReference type="PRINTS" id="PR00081">
    <property type="entry name" value="GDHRDH"/>
</dbReference>
<evidence type="ECO:0000259" key="7">
    <source>
        <dbReference type="PROSITE" id="PS52019"/>
    </source>
</evidence>
<dbReference type="InterPro" id="IPR014030">
    <property type="entry name" value="Ketoacyl_synth_N"/>
</dbReference>
<dbReference type="PANTHER" id="PTHR43775:SF51">
    <property type="entry name" value="INACTIVE PHENOLPHTHIOCEROL SYNTHESIS POLYKETIDE SYNTHASE TYPE I PKS1-RELATED"/>
    <property type="match status" value="1"/>
</dbReference>
<evidence type="ECO:0000256" key="3">
    <source>
        <dbReference type="ARBA" id="ARBA00022679"/>
    </source>
</evidence>
<gene>
    <name evidence="8" type="ORF">GCM10010466_08280</name>
</gene>
<dbReference type="InterPro" id="IPR049551">
    <property type="entry name" value="PKS_DH_C"/>
</dbReference>
<dbReference type="Pfam" id="PF00109">
    <property type="entry name" value="ketoacyl-synt"/>
    <property type="match status" value="1"/>
</dbReference>
<dbReference type="PROSITE" id="PS52019">
    <property type="entry name" value="PKS_MFAS_DH"/>
    <property type="match status" value="1"/>
</dbReference>
<dbReference type="InterPro" id="IPR049900">
    <property type="entry name" value="PKS_mFAS_DH"/>
</dbReference>
<dbReference type="InterPro" id="IPR014043">
    <property type="entry name" value="Acyl_transferase_dom"/>
</dbReference>
<dbReference type="SMART" id="SM00826">
    <property type="entry name" value="PKS_DH"/>
    <property type="match status" value="1"/>
</dbReference>
<dbReference type="PROSITE" id="PS52004">
    <property type="entry name" value="KS3_2"/>
    <property type="match status" value="1"/>
</dbReference>
<dbReference type="Pfam" id="PF14765">
    <property type="entry name" value="PS-DH"/>
    <property type="match status" value="1"/>
</dbReference>
<dbReference type="InterPro" id="IPR020807">
    <property type="entry name" value="PKS_DH"/>
</dbReference>
<evidence type="ECO:0000256" key="2">
    <source>
        <dbReference type="ARBA" id="ARBA00022553"/>
    </source>
</evidence>
<dbReference type="Gene3D" id="3.40.366.10">
    <property type="entry name" value="Malonyl-Coenzyme A Acyl Carrier Protein, domain 2"/>
    <property type="match status" value="1"/>
</dbReference>
<dbReference type="SUPFAM" id="SSF47336">
    <property type="entry name" value="ACP-like"/>
    <property type="match status" value="1"/>
</dbReference>
<dbReference type="Pfam" id="PF00698">
    <property type="entry name" value="Acyl_transf_1"/>
    <property type="match status" value="1"/>
</dbReference>
<name>A0ABP6MQ00_9ACTN</name>
<keyword evidence="1" id="KW-0596">Phosphopantetheine</keyword>
<dbReference type="Pfam" id="PF00550">
    <property type="entry name" value="PP-binding"/>
    <property type="match status" value="1"/>
</dbReference>
<dbReference type="InterPro" id="IPR042104">
    <property type="entry name" value="PKS_dehydratase_sf"/>
</dbReference>
<reference evidence="9" key="1">
    <citation type="journal article" date="2019" name="Int. J. Syst. Evol. Microbiol.">
        <title>The Global Catalogue of Microorganisms (GCM) 10K type strain sequencing project: providing services to taxonomists for standard genome sequencing and annotation.</title>
        <authorList>
            <consortium name="The Broad Institute Genomics Platform"/>
            <consortium name="The Broad Institute Genome Sequencing Center for Infectious Disease"/>
            <person name="Wu L."/>
            <person name="Ma J."/>
        </authorList>
    </citation>
    <scope>NUCLEOTIDE SEQUENCE [LARGE SCALE GENOMIC DNA]</scope>
    <source>
        <strain evidence="9">JCM 9373</strain>
    </source>
</reference>
<dbReference type="SUPFAM" id="SSF51735">
    <property type="entry name" value="NAD(P)-binding Rossmann-fold domains"/>
    <property type="match status" value="1"/>
</dbReference>
<dbReference type="EMBL" id="BAAAUT010000005">
    <property type="protein sequence ID" value="GAA3119773.1"/>
    <property type="molecule type" value="Genomic_DNA"/>
</dbReference>
<dbReference type="InterPro" id="IPR020841">
    <property type="entry name" value="PKS_Beta-ketoAc_synthase_dom"/>
</dbReference>
<dbReference type="SMART" id="SM00822">
    <property type="entry name" value="PKS_KR"/>
    <property type="match status" value="1"/>
</dbReference>
<evidence type="ECO:0000256" key="4">
    <source>
        <dbReference type="PROSITE-ProRule" id="PRU01363"/>
    </source>
</evidence>
<dbReference type="InterPro" id="IPR050091">
    <property type="entry name" value="PKS_NRPS_Biosynth_Enz"/>
</dbReference>
<dbReference type="CDD" id="cd00833">
    <property type="entry name" value="PKS"/>
    <property type="match status" value="1"/>
</dbReference>
<dbReference type="InterPro" id="IPR049552">
    <property type="entry name" value="PKS_DH_N"/>
</dbReference>
<dbReference type="Pfam" id="PF21089">
    <property type="entry name" value="PKS_DH_N"/>
    <property type="match status" value="1"/>
</dbReference>
<dbReference type="InterPro" id="IPR002347">
    <property type="entry name" value="SDR_fam"/>
</dbReference>
<dbReference type="InterPro" id="IPR036291">
    <property type="entry name" value="NAD(P)-bd_dom_sf"/>
</dbReference>
<dbReference type="Pfam" id="PF08659">
    <property type="entry name" value="KR"/>
    <property type="match status" value="1"/>
</dbReference>
<sequence length="1873" mass="197986">MYEPIAIVGAACRYPDASSPDELWETVLSGRRAFRPLPPGRLNLADYAADDADGTYARFAAVLEGWTFDRARFRVPGATHRVTDAAHWLALEVAADALASAGYPEGRGLDRDRVGVVIGNSMNGEFSRAAGLRLRWPYVRRVVQQALTAEGWTPEAQARFIAGLEQAYKSPFPEPNDEMLAGGLANTIAGRICNHFDLHGGGYTVDGACSSSLLSVITAAGALRAGDIDVAIAGGVDLSLDPFELVGFARTGALAASAMRVYDAAPTGFWPGEGCGMVVLMRADDAIAAGRPPLALIRGWGVSSDGRGGITRPERAGQLLAVRRAYERTGFGPETVALFEGHGTGTAVGDAVEITTLIEAQRGMRVLGPAALGSVKANIGHTKAAAGVAGLLKATMALHRQVIPPTTGCEEPHELLSAPAVPLRTVRDAEIWPQDAPLRAAVSAMGFGGINTHLVLESPAPRRRPVLTSREQRTARRRLGHEVFVFGAASREELVAQLDRMISVAGSMSFAEHVDLAAGLARTAAGARHPHRAAVVAADPEQLARRARQAVRIVTEHGNDGLVTSPGISVASGLSGRVGLLFTGQGAPLPSGPGALGAVAPDTAGLFGDVSSSDGTADTAVAQPAITKASLAGLRWLNRLGVEARGAVGHSLGEITALHWAGTLSEDDTVALVTARGRIMSDHGAPFTGMVSIISGPEPLEDLLSGTEAVVAADHGAAHVVAGPVRDLEKIMERCRGRNVVAKRLSVSHGFHSPAFAAAEPRLASYLDKVALGAPVRPVYSTVSGERLDAGADLRRLLTVQLTSPVLFRQAVSELAGSCDLFIEVGPGRALASLAGDITGLPAFSLDIGAQTGAELCQAAGVLYASGAVDDLRPMFAERFHRDFDPWRDPEFLENPCERAPEPLLLPDAPLPDAPRPVIDDHDLDGDVPSVVRALVAAAVELPADAIGDDDRLLSDLHLNSLRVVQLAAQAAAACRRAVPVEPLVLADASVAELIQLIETLPPAGDDTHEPPVPAGVADWHRILVPRREPVDLGAEGIDHTWRVWGRGPLRAEVEPLLHTDDWQPSAELFFLPEDPGDEDIAGLLDVTRAAVEKATPLTVVDHGDTASGYLATVRQEHPDLEIRWVGGASAASAAAVVRILASSAAGHPELVIDENGRICTLAHVPLPSPDRQEPLLDADGVVLVTGGGKGIGFQTARALARLSGVRLALLGRSRPEDDGELSANLSQLDGMGIPYVYVSADLGDPAAVNRAVRRITGELGQITAVVHSGGINHPKRFTELSPADYAEHAAPKYHGLRALVDALDRASLRLLVTYGSVIGRFGLPGEAHYALANGRMRELVRVLARDLPGCRVCNIDWTAWSGAGMGERLDVLDGLMRAGVVPLPVETGIGLLRNLLAARPAEPSVVVTGRLPQLDRPQAAAGRSYLRRVRTMVPGIELVAETALDAGRDPYLLDHRIDGLMVLPAVCAVEAMAQAAAALTGRTVSGLRDCRFDRPVIVPEGAARIIRICALTGDDGEVEVVVRSDETGFAVDHFSARMSFSPPEPLDVPAVRSTLPPHRGRDLYGPVFFHGPLFQRLRTYDHLRATACTAVLEGEGRWRFGPGVHGGLVLGDPSVNDAAVHVLQACVPNRRLLPVGCDAFTVRSGSHDGGDLILSAVERGHAGAEYTYDVIVRDRDGEPVITWTGLRLRDVGPIEPDEGYPDVLIGPYLERSLGGLLPDTPVAVEVRAKEEGRTAGRAGQRSVLPDLTVGRSHLDGLVLQVSGSVPLTCDWEWVADGSERPPVERFWAGHAAQIVKLTGEPESHVLTRLWTARECMAKSGRAAAQSPLIVQGVYEQGWLLLRSGDDRLASVVIPLGGERRLAAVTVMLKGGS</sequence>
<dbReference type="PANTHER" id="PTHR43775">
    <property type="entry name" value="FATTY ACID SYNTHASE"/>
    <property type="match status" value="1"/>
</dbReference>
<dbReference type="RefSeq" id="WP_344856040.1">
    <property type="nucleotide sequence ID" value="NZ_BAAAUT010000005.1"/>
</dbReference>
<evidence type="ECO:0000259" key="6">
    <source>
        <dbReference type="PROSITE" id="PS52004"/>
    </source>
</evidence>
<feature type="region of interest" description="N-terminal hotdog fold" evidence="4">
    <location>
        <begin position="1424"/>
        <end position="1546"/>
    </location>
</feature>
<keyword evidence="9" id="KW-1185">Reference proteome</keyword>
<organism evidence="8 9">
    <name type="scientific">Planomonospora alba</name>
    <dbReference type="NCBI Taxonomy" id="161354"/>
    <lineage>
        <taxon>Bacteria</taxon>
        <taxon>Bacillati</taxon>
        <taxon>Actinomycetota</taxon>
        <taxon>Actinomycetes</taxon>
        <taxon>Streptosporangiales</taxon>
        <taxon>Streptosporangiaceae</taxon>
        <taxon>Planomonospora</taxon>
    </lineage>
</organism>
<dbReference type="InterPro" id="IPR014031">
    <property type="entry name" value="Ketoacyl_synth_C"/>
</dbReference>
<dbReference type="InterPro" id="IPR009081">
    <property type="entry name" value="PP-bd_ACP"/>
</dbReference>
<feature type="domain" description="Ketosynthase family 3 (KS3)" evidence="6">
    <location>
        <begin position="2"/>
        <end position="458"/>
    </location>
</feature>
<comment type="caution">
    <text evidence="8">The sequence shown here is derived from an EMBL/GenBank/DDBJ whole genome shotgun (WGS) entry which is preliminary data.</text>
</comment>
<proteinExistence type="predicted"/>
<keyword evidence="3" id="KW-0808">Transferase</keyword>
<dbReference type="Gene3D" id="3.10.129.110">
    <property type="entry name" value="Polyketide synthase dehydratase"/>
    <property type="match status" value="1"/>
</dbReference>
<keyword evidence="2" id="KW-0597">Phosphoprotein</keyword>
<dbReference type="Pfam" id="PF02801">
    <property type="entry name" value="Ketoacyl-synt_C"/>
    <property type="match status" value="1"/>
</dbReference>
<dbReference type="Gene3D" id="1.10.1200.10">
    <property type="entry name" value="ACP-like"/>
    <property type="match status" value="1"/>
</dbReference>
<dbReference type="InterPro" id="IPR016035">
    <property type="entry name" value="Acyl_Trfase/lysoPLipase"/>
</dbReference>
<feature type="region of interest" description="C-terminal hotdog fold" evidence="4">
    <location>
        <begin position="1556"/>
        <end position="1698"/>
    </location>
</feature>
<dbReference type="PROSITE" id="PS50075">
    <property type="entry name" value="CARRIER"/>
    <property type="match status" value="1"/>
</dbReference>
<dbReference type="Proteomes" id="UP001500320">
    <property type="component" value="Unassembled WGS sequence"/>
</dbReference>
<dbReference type="InterPro" id="IPR036736">
    <property type="entry name" value="ACP-like_sf"/>
</dbReference>
<feature type="active site" description="Proton donor; for dehydratase activity" evidence="4">
    <location>
        <position position="1618"/>
    </location>
</feature>
<evidence type="ECO:0000256" key="1">
    <source>
        <dbReference type="ARBA" id="ARBA00022450"/>
    </source>
</evidence>
<evidence type="ECO:0000313" key="8">
    <source>
        <dbReference type="EMBL" id="GAA3119773.1"/>
    </source>
</evidence>
<dbReference type="InterPro" id="IPR013968">
    <property type="entry name" value="PKS_KR"/>
</dbReference>
<dbReference type="InterPro" id="IPR001227">
    <property type="entry name" value="Ac_transferase_dom_sf"/>
</dbReference>
<evidence type="ECO:0000313" key="9">
    <source>
        <dbReference type="Proteomes" id="UP001500320"/>
    </source>
</evidence>
<dbReference type="SMART" id="SM00827">
    <property type="entry name" value="PKS_AT"/>
    <property type="match status" value="1"/>
</dbReference>
<dbReference type="SUPFAM" id="SSF52151">
    <property type="entry name" value="FabD/lysophospholipase-like"/>
    <property type="match status" value="1"/>
</dbReference>
<evidence type="ECO:0000259" key="5">
    <source>
        <dbReference type="PROSITE" id="PS50075"/>
    </source>
</evidence>